<evidence type="ECO:0000313" key="1">
    <source>
        <dbReference type="EMBL" id="TWU01831.1"/>
    </source>
</evidence>
<name>A0A5C6AQT7_9BACT</name>
<evidence type="ECO:0000313" key="2">
    <source>
        <dbReference type="Proteomes" id="UP000316213"/>
    </source>
</evidence>
<dbReference type="Proteomes" id="UP000316213">
    <property type="component" value="Unassembled WGS sequence"/>
</dbReference>
<keyword evidence="2" id="KW-1185">Reference proteome</keyword>
<reference evidence="1 2" key="1">
    <citation type="submission" date="2019-02" db="EMBL/GenBank/DDBJ databases">
        <title>Deep-cultivation of Planctomycetes and their phenomic and genomic characterization uncovers novel biology.</title>
        <authorList>
            <person name="Wiegand S."/>
            <person name="Jogler M."/>
            <person name="Boedeker C."/>
            <person name="Pinto D."/>
            <person name="Vollmers J."/>
            <person name="Rivas-Marin E."/>
            <person name="Kohn T."/>
            <person name="Peeters S.H."/>
            <person name="Heuer A."/>
            <person name="Rast P."/>
            <person name="Oberbeckmann S."/>
            <person name="Bunk B."/>
            <person name="Jeske O."/>
            <person name="Meyerdierks A."/>
            <person name="Storesund J.E."/>
            <person name="Kallscheuer N."/>
            <person name="Luecker S."/>
            <person name="Lage O.M."/>
            <person name="Pohl T."/>
            <person name="Merkel B.J."/>
            <person name="Hornburger P."/>
            <person name="Mueller R.-W."/>
            <person name="Bruemmer F."/>
            <person name="Labrenz M."/>
            <person name="Spormann A.M."/>
            <person name="Op Den Camp H."/>
            <person name="Overmann J."/>
            <person name="Amann R."/>
            <person name="Jetten M.S.M."/>
            <person name="Mascher T."/>
            <person name="Medema M.H."/>
            <person name="Devos D.P."/>
            <person name="Kaster A.-K."/>
            <person name="Ovreas L."/>
            <person name="Rohde M."/>
            <person name="Galperin M.Y."/>
            <person name="Jogler C."/>
        </authorList>
    </citation>
    <scope>NUCLEOTIDE SEQUENCE [LARGE SCALE GENOMIC DNA]</scope>
    <source>
        <strain evidence="1 2">Pla100</strain>
    </source>
</reference>
<comment type="caution">
    <text evidence="1">The sequence shown here is derived from an EMBL/GenBank/DDBJ whole genome shotgun (WGS) entry which is preliminary data.</text>
</comment>
<dbReference type="AlphaFoldDB" id="A0A5C6AQT7"/>
<accession>A0A5C6AQT7</accession>
<dbReference type="EMBL" id="SJPM01000002">
    <property type="protein sequence ID" value="TWU01831.1"/>
    <property type="molecule type" value="Genomic_DNA"/>
</dbReference>
<gene>
    <name evidence="1" type="ORF">Pla100_15670</name>
</gene>
<sequence length="75" mass="8300">MVTRSVKHLSYRRIRCFLAIDNSPTRDGLLIESFNGKPQATELENAGACGLPLNENAQTCTQSTRRNATGYHSDC</sequence>
<protein>
    <submittedName>
        <fullName evidence="1">Uncharacterized protein</fullName>
    </submittedName>
</protein>
<proteinExistence type="predicted"/>
<organism evidence="1 2">
    <name type="scientific">Neorhodopirellula pilleata</name>
    <dbReference type="NCBI Taxonomy" id="2714738"/>
    <lineage>
        <taxon>Bacteria</taxon>
        <taxon>Pseudomonadati</taxon>
        <taxon>Planctomycetota</taxon>
        <taxon>Planctomycetia</taxon>
        <taxon>Pirellulales</taxon>
        <taxon>Pirellulaceae</taxon>
        <taxon>Neorhodopirellula</taxon>
    </lineage>
</organism>